<accession>A0A133VFF8</accession>
<evidence type="ECO:0000313" key="2">
    <source>
        <dbReference type="Proteomes" id="UP000070311"/>
    </source>
</evidence>
<organism evidence="1 2">
    <name type="scientific">candidate division MSBL1 archaeon SCGC-AAA382A13</name>
    <dbReference type="NCBI Taxonomy" id="1698279"/>
    <lineage>
        <taxon>Archaea</taxon>
        <taxon>Methanobacteriati</taxon>
        <taxon>Methanobacteriota</taxon>
        <taxon>candidate division MSBL1</taxon>
    </lineage>
</organism>
<dbReference type="EMBL" id="LHYD01000031">
    <property type="protein sequence ID" value="KXB05154.1"/>
    <property type="molecule type" value="Genomic_DNA"/>
</dbReference>
<comment type="caution">
    <text evidence="1">The sequence shown here is derived from an EMBL/GenBank/DDBJ whole genome shotgun (WGS) entry which is preliminary data.</text>
</comment>
<proteinExistence type="predicted"/>
<evidence type="ECO:0000313" key="1">
    <source>
        <dbReference type="EMBL" id="KXB05154.1"/>
    </source>
</evidence>
<sequence>MSEKSALSNLKKPLKKNIQRLRKRGFSFREIARCLDTSVKTAWRHGKVVNFSENGKHRYETEVTGVEKKISKQKDFITKEKA</sequence>
<keyword evidence="2" id="KW-1185">Reference proteome</keyword>
<evidence type="ECO:0008006" key="3">
    <source>
        <dbReference type="Google" id="ProtNLM"/>
    </source>
</evidence>
<name>A0A133VFF8_9EURY</name>
<gene>
    <name evidence="1" type="ORF">AKJ50_01685</name>
</gene>
<reference evidence="1 2" key="1">
    <citation type="journal article" date="2016" name="Sci. Rep.">
        <title>Metabolic traits of an uncultured archaeal lineage -MSBL1- from brine pools of the Red Sea.</title>
        <authorList>
            <person name="Mwirichia R."/>
            <person name="Alam I."/>
            <person name="Rashid M."/>
            <person name="Vinu M."/>
            <person name="Ba-Alawi W."/>
            <person name="Anthony Kamau A."/>
            <person name="Kamanda Ngugi D."/>
            <person name="Goker M."/>
            <person name="Klenk H.P."/>
            <person name="Bajic V."/>
            <person name="Stingl U."/>
        </authorList>
    </citation>
    <scope>NUCLEOTIDE SEQUENCE [LARGE SCALE GENOMIC DNA]</scope>
    <source>
        <strain evidence="1">SCGC-AAA382A13</strain>
    </source>
</reference>
<dbReference type="Proteomes" id="UP000070311">
    <property type="component" value="Unassembled WGS sequence"/>
</dbReference>
<protein>
    <recommendedName>
        <fullName evidence="3">Resolvase HTH domain-containing protein</fullName>
    </recommendedName>
</protein>
<dbReference type="AlphaFoldDB" id="A0A133VFF8"/>